<evidence type="ECO:0000313" key="9">
    <source>
        <dbReference type="Proteomes" id="UP000261620"/>
    </source>
</evidence>
<dbReference type="PANTHER" id="PTHR15258:SF2">
    <property type="entry name" value="FIBROBLAST GROWTH FACTOR-BINDING PROTEIN 1"/>
    <property type="match status" value="1"/>
</dbReference>
<reference evidence="8" key="2">
    <citation type="submission" date="2025-09" db="UniProtKB">
        <authorList>
            <consortium name="Ensembl"/>
        </authorList>
    </citation>
    <scope>IDENTIFICATION</scope>
</reference>
<name>A0A3Q3VYX7_MOLML</name>
<evidence type="ECO:0000256" key="7">
    <source>
        <dbReference type="SAM" id="MobiDB-lite"/>
    </source>
</evidence>
<evidence type="ECO:0000256" key="6">
    <source>
        <dbReference type="ARBA" id="ARBA00023183"/>
    </source>
</evidence>
<keyword evidence="3" id="KW-0964">Secreted</keyword>
<dbReference type="Ensembl" id="ENSMMOT00000006938.1">
    <property type="protein sequence ID" value="ENSMMOP00000006813.1"/>
    <property type="gene ID" value="ENSMMOG00000005310.1"/>
</dbReference>
<evidence type="ECO:0000256" key="2">
    <source>
        <dbReference type="ARBA" id="ARBA00008326"/>
    </source>
</evidence>
<evidence type="ECO:0000256" key="5">
    <source>
        <dbReference type="ARBA" id="ARBA00023157"/>
    </source>
</evidence>
<evidence type="ECO:0000256" key="4">
    <source>
        <dbReference type="ARBA" id="ARBA00022729"/>
    </source>
</evidence>
<protein>
    <submittedName>
        <fullName evidence="8">Uncharacterized protein</fullName>
    </submittedName>
</protein>
<dbReference type="AlphaFoldDB" id="A0A3Q3VYX7"/>
<dbReference type="GO" id="GO:0019838">
    <property type="term" value="F:growth factor binding"/>
    <property type="evidence" value="ECO:0007669"/>
    <property type="project" value="UniProtKB-KW"/>
</dbReference>
<keyword evidence="4" id="KW-0732">Signal</keyword>
<dbReference type="GO" id="GO:0005576">
    <property type="term" value="C:extracellular region"/>
    <property type="evidence" value="ECO:0007669"/>
    <property type="project" value="UniProtKB-SubCell"/>
</dbReference>
<dbReference type="Proteomes" id="UP000261620">
    <property type="component" value="Unplaced"/>
</dbReference>
<organism evidence="8 9">
    <name type="scientific">Mola mola</name>
    <name type="common">Ocean sunfish</name>
    <name type="synonym">Tetraodon mola</name>
    <dbReference type="NCBI Taxonomy" id="94237"/>
    <lineage>
        <taxon>Eukaryota</taxon>
        <taxon>Metazoa</taxon>
        <taxon>Chordata</taxon>
        <taxon>Craniata</taxon>
        <taxon>Vertebrata</taxon>
        <taxon>Euteleostomi</taxon>
        <taxon>Actinopterygii</taxon>
        <taxon>Neopterygii</taxon>
        <taxon>Teleostei</taxon>
        <taxon>Neoteleostei</taxon>
        <taxon>Acanthomorphata</taxon>
        <taxon>Eupercaria</taxon>
        <taxon>Tetraodontiformes</taxon>
        <taxon>Molidae</taxon>
        <taxon>Mola</taxon>
    </lineage>
</organism>
<keyword evidence="6" id="KW-0340">Growth factor binding</keyword>
<keyword evidence="5" id="KW-1015">Disulfide bond</keyword>
<feature type="region of interest" description="Disordered" evidence="7">
    <location>
        <begin position="161"/>
        <end position="185"/>
    </location>
</feature>
<dbReference type="GO" id="GO:0007267">
    <property type="term" value="P:cell-cell signaling"/>
    <property type="evidence" value="ECO:0007669"/>
    <property type="project" value="TreeGrafter"/>
</dbReference>
<dbReference type="InterPro" id="IPR010510">
    <property type="entry name" value="FGF1-bd"/>
</dbReference>
<comment type="similarity">
    <text evidence="2">Belongs to the fibroblast growth factor-binding protein family.</text>
</comment>
<feature type="region of interest" description="Disordered" evidence="7">
    <location>
        <begin position="14"/>
        <end position="46"/>
    </location>
</feature>
<proteinExistence type="inferred from homology"/>
<sequence>MKLDQILPLTLTASPSSGRLAKGQGVDWPETPLPGDRSGDRSAASGRGKFTIVEDSMQCTWVARDVADTIRLAVHCQNPEARVNGGVTDIECEYSGRPQRCPDYQANYKLFWNQVGRGLKRLQGKVCKDESALVKTPVCKRAPRSAHFKLDISTSVVSAQSGQTDYDYPPPPPSSTASTSNGTECAASSSRTKAEEKCSSRWVSLCAFFFSILEGDDC</sequence>
<reference evidence="8" key="1">
    <citation type="submission" date="2025-08" db="UniProtKB">
        <authorList>
            <consortium name="Ensembl"/>
        </authorList>
    </citation>
    <scope>IDENTIFICATION</scope>
</reference>
<dbReference type="PANTHER" id="PTHR15258">
    <property type="entry name" value="FGF BINDING PROTEIN-RELATED"/>
    <property type="match status" value="1"/>
</dbReference>
<accession>A0A3Q3VYX7</accession>
<comment type="subcellular location">
    <subcellularLocation>
        <location evidence="1">Secreted</location>
    </subcellularLocation>
</comment>
<keyword evidence="9" id="KW-1185">Reference proteome</keyword>
<evidence type="ECO:0000256" key="1">
    <source>
        <dbReference type="ARBA" id="ARBA00004613"/>
    </source>
</evidence>
<evidence type="ECO:0000313" key="8">
    <source>
        <dbReference type="Ensembl" id="ENSMMOP00000006813.1"/>
    </source>
</evidence>
<dbReference type="Pfam" id="PF06473">
    <property type="entry name" value="FGF-BP1"/>
    <property type="match status" value="1"/>
</dbReference>
<dbReference type="OMA" id="RLSVKCE"/>
<evidence type="ECO:0000256" key="3">
    <source>
        <dbReference type="ARBA" id="ARBA00022525"/>
    </source>
</evidence>